<proteinExistence type="predicted"/>
<comment type="caution">
    <text evidence="2">The sequence shown here is derived from an EMBL/GenBank/DDBJ whole genome shotgun (WGS) entry which is preliminary data.</text>
</comment>
<keyword evidence="1" id="KW-0812">Transmembrane</keyword>
<gene>
    <name evidence="2" type="ORF">AVT10_10045</name>
</gene>
<keyword evidence="3" id="KW-1185">Reference proteome</keyword>
<keyword evidence="1" id="KW-1133">Transmembrane helix</keyword>
<reference evidence="3" key="1">
    <citation type="submission" date="2016-01" db="EMBL/GenBank/DDBJ databases">
        <title>Draft genome of Chromobacterium sp. F49.</title>
        <authorList>
            <person name="Hong K.W."/>
        </authorList>
    </citation>
    <scope>NUCLEOTIDE SEQUENCE [LARGE SCALE GENOMIC DNA]</scope>
    <source>
        <strain evidence="3">CN3</strain>
    </source>
</reference>
<dbReference type="EMBL" id="LQQO01000004">
    <property type="protein sequence ID" value="KZE17887.1"/>
    <property type="molecule type" value="Genomic_DNA"/>
</dbReference>
<dbReference type="Proteomes" id="UP000076609">
    <property type="component" value="Unassembled WGS sequence"/>
</dbReference>
<sequence>MAPDSAAARRSRFIGLAPWFGGVTGMYLSGFALVRLRFQVVGGRLVSVPVFVTPDLIRGPAFSPTWQKKRDPGSSPGVTLEAGRAGRYRECPAFAGMVSLKTIVAA</sequence>
<accession>A0ABR5YEU9</accession>
<evidence type="ECO:0000313" key="3">
    <source>
        <dbReference type="Proteomes" id="UP000076609"/>
    </source>
</evidence>
<organism evidence="2 3">
    <name type="scientific">Sphingomonas hankookensis</name>
    <dbReference type="NCBI Taxonomy" id="563996"/>
    <lineage>
        <taxon>Bacteria</taxon>
        <taxon>Pseudomonadati</taxon>
        <taxon>Pseudomonadota</taxon>
        <taxon>Alphaproteobacteria</taxon>
        <taxon>Sphingomonadales</taxon>
        <taxon>Sphingomonadaceae</taxon>
        <taxon>Sphingomonas</taxon>
    </lineage>
</organism>
<feature type="transmembrane region" description="Helical" evidence="1">
    <location>
        <begin position="13"/>
        <end position="34"/>
    </location>
</feature>
<evidence type="ECO:0000313" key="2">
    <source>
        <dbReference type="EMBL" id="KZE17887.1"/>
    </source>
</evidence>
<evidence type="ECO:0000256" key="1">
    <source>
        <dbReference type="SAM" id="Phobius"/>
    </source>
</evidence>
<name>A0ABR5YEU9_9SPHN</name>
<protein>
    <submittedName>
        <fullName evidence="2">Uncharacterized protein</fullName>
    </submittedName>
</protein>
<keyword evidence="1" id="KW-0472">Membrane</keyword>